<sequence>MIRTSREGAAARPRSSRRWAVAAIAVVVCLAALSSALAAGALERGPRIRGVDGDIALAVEQAGVTLVFRADQPLDPSSAEGVRVDPAAPFQVEVAGSTIRLRFTDTVDHARDYRVSIPALRGRATGVTADAAFDFTTPPLTLTTLERGGGFDRSGGDDDRIVRHDLSSDTDEVLFSAPRIQEYSDDGAGVVAAVLDQDGRASLTRAGPGTDPVPLPLPGQGTVGLLRASGDAGRAGFVFTGTGDDQQQYTSTLFLIDPADPGAGARAAVDIGGQPLQADLWFFIPGSAYLVAQTPVGSLVLVDATGSAPPRPLGEVGALRGVLPASTSLVVQGATGPAILDLTNGSLADIVGAATEDASTGSVFLSDSSSVRWTATDVVRRTSADGGTEILRSGAGERIEEVCVSPSGRYAAVGLVSSDAQIDQYPTRAEWLGRDSAVVDLTTGDVLADVPGTRPNWCA</sequence>
<name>A0ABU0TV59_MICTR</name>
<dbReference type="SUPFAM" id="SSF69304">
    <property type="entry name" value="Tricorn protease N-terminal domain"/>
    <property type="match status" value="1"/>
</dbReference>
<comment type="caution">
    <text evidence="1">The sequence shown here is derived from an EMBL/GenBank/DDBJ whole genome shotgun (WGS) entry which is preliminary data.</text>
</comment>
<evidence type="ECO:0000313" key="2">
    <source>
        <dbReference type="Proteomes" id="UP001226691"/>
    </source>
</evidence>
<reference evidence="1 2" key="1">
    <citation type="submission" date="2023-07" db="EMBL/GenBank/DDBJ databases">
        <title>Functional and genomic diversity of the sorghum phyllosphere microbiome.</title>
        <authorList>
            <person name="Shade A."/>
        </authorList>
    </citation>
    <scope>NUCLEOTIDE SEQUENCE [LARGE SCALE GENOMIC DNA]</scope>
    <source>
        <strain evidence="1 2">SORGH_AS_1207</strain>
    </source>
</reference>
<organism evidence="1 2">
    <name type="scientific">Microbacterium trichothecenolyticum</name>
    <name type="common">Aureobacterium trichothecenolyticum</name>
    <dbReference type="NCBI Taxonomy" id="69370"/>
    <lineage>
        <taxon>Bacteria</taxon>
        <taxon>Bacillati</taxon>
        <taxon>Actinomycetota</taxon>
        <taxon>Actinomycetes</taxon>
        <taxon>Micrococcales</taxon>
        <taxon>Microbacteriaceae</taxon>
        <taxon>Microbacterium</taxon>
    </lineage>
</organism>
<evidence type="ECO:0008006" key="3">
    <source>
        <dbReference type="Google" id="ProtNLM"/>
    </source>
</evidence>
<dbReference type="EMBL" id="JAUTBF010000001">
    <property type="protein sequence ID" value="MDQ1123553.1"/>
    <property type="molecule type" value="Genomic_DNA"/>
</dbReference>
<dbReference type="Proteomes" id="UP001226691">
    <property type="component" value="Unassembled WGS sequence"/>
</dbReference>
<proteinExistence type="predicted"/>
<gene>
    <name evidence="1" type="ORF">QE412_002126</name>
</gene>
<protein>
    <recommendedName>
        <fullName evidence="3">SbsA Ig-like domain-containing protein</fullName>
    </recommendedName>
</protein>
<accession>A0ABU0TV59</accession>
<keyword evidence="2" id="KW-1185">Reference proteome</keyword>
<dbReference type="RefSeq" id="WP_307483263.1">
    <property type="nucleotide sequence ID" value="NZ_JAUTBF010000001.1"/>
</dbReference>
<evidence type="ECO:0000313" key="1">
    <source>
        <dbReference type="EMBL" id="MDQ1123553.1"/>
    </source>
</evidence>